<evidence type="ECO:0000313" key="4">
    <source>
        <dbReference type="Proteomes" id="UP000198889"/>
    </source>
</evidence>
<dbReference type="InterPro" id="IPR006016">
    <property type="entry name" value="UspA"/>
</dbReference>
<dbReference type="PANTHER" id="PTHR46268">
    <property type="entry name" value="STRESS RESPONSE PROTEIN NHAX"/>
    <property type="match status" value="1"/>
</dbReference>
<feature type="domain" description="UspA" evidence="2">
    <location>
        <begin position="154"/>
        <end position="279"/>
    </location>
</feature>
<dbReference type="CDD" id="cd00293">
    <property type="entry name" value="USP-like"/>
    <property type="match status" value="1"/>
</dbReference>
<dbReference type="PRINTS" id="PR01438">
    <property type="entry name" value="UNVRSLSTRESS"/>
</dbReference>
<dbReference type="EMBL" id="FMTP01000004">
    <property type="protein sequence ID" value="SCW78927.1"/>
    <property type="molecule type" value="Genomic_DNA"/>
</dbReference>
<proteinExistence type="inferred from homology"/>
<name>A0A1G4TCJ3_9HYPH</name>
<dbReference type="InterPro" id="IPR006015">
    <property type="entry name" value="Universal_stress_UspA"/>
</dbReference>
<evidence type="ECO:0000256" key="1">
    <source>
        <dbReference type="ARBA" id="ARBA00008791"/>
    </source>
</evidence>
<comment type="similarity">
    <text evidence="1">Belongs to the universal stress protein A family.</text>
</comment>
<dbReference type="AlphaFoldDB" id="A0A1G4TCJ3"/>
<dbReference type="Gene3D" id="3.40.50.12370">
    <property type="match status" value="1"/>
</dbReference>
<dbReference type="Pfam" id="PF00582">
    <property type="entry name" value="Usp"/>
    <property type="match status" value="1"/>
</dbReference>
<evidence type="ECO:0000259" key="2">
    <source>
        <dbReference type="Pfam" id="PF00582"/>
    </source>
</evidence>
<dbReference type="SUPFAM" id="SSF52402">
    <property type="entry name" value="Adenine nucleotide alpha hydrolases-like"/>
    <property type="match status" value="2"/>
</dbReference>
<evidence type="ECO:0000313" key="3">
    <source>
        <dbReference type="EMBL" id="SCW78927.1"/>
    </source>
</evidence>
<accession>A0A1G4TCJ3</accession>
<sequence>MIKDILVSLRVADVGEDVAGDYAVSAAAALDAHLTGVAVSYEIDVPPVYTEAFSTDFIEAQRAEGQRLARSSVERFGEAARSLGLTGEVRLIDGTPGGAAEQIGVMARLYDLTIVNQADPDRLGPEDVVTEAVLFDSGRPVLVVPRKQQKPFSMKRIMVAWDGSRTSARAVAEARALLGHAHLVEAVVVETGKPLRKKGVDLPGADLARHLARHEKTVELRTLVPTGGESIADVLLKEVAARDIDIVVMGGYGHSRLREFVLGGVTRDMLERMTVPLFLAH</sequence>
<dbReference type="PANTHER" id="PTHR46268:SF15">
    <property type="entry name" value="UNIVERSAL STRESS PROTEIN HP_0031"/>
    <property type="match status" value="1"/>
</dbReference>
<keyword evidence="4" id="KW-1185">Reference proteome</keyword>
<organism evidence="3 4">
    <name type="scientific">Ancylobacter rudongensis</name>
    <dbReference type="NCBI Taxonomy" id="177413"/>
    <lineage>
        <taxon>Bacteria</taxon>
        <taxon>Pseudomonadati</taxon>
        <taxon>Pseudomonadota</taxon>
        <taxon>Alphaproteobacteria</taxon>
        <taxon>Hyphomicrobiales</taxon>
        <taxon>Xanthobacteraceae</taxon>
        <taxon>Ancylobacter</taxon>
    </lineage>
</organism>
<dbReference type="Proteomes" id="UP000198889">
    <property type="component" value="Unassembled WGS sequence"/>
</dbReference>
<dbReference type="STRING" id="177413.SAMN05660859_2821"/>
<reference evidence="4" key="1">
    <citation type="submission" date="2016-10" db="EMBL/GenBank/DDBJ databases">
        <authorList>
            <person name="Varghese N."/>
            <person name="Submissions S."/>
        </authorList>
    </citation>
    <scope>NUCLEOTIDE SEQUENCE [LARGE SCALE GENOMIC DNA]</scope>
    <source>
        <strain evidence="4">CGMCC 1.1761</strain>
    </source>
</reference>
<protein>
    <submittedName>
        <fullName evidence="3">Nucleotide-binding universal stress protein, UspA family</fullName>
    </submittedName>
</protein>
<gene>
    <name evidence="3" type="ORF">SAMN05660859_2821</name>
</gene>
<dbReference type="RefSeq" id="WP_091440692.1">
    <property type="nucleotide sequence ID" value="NZ_FMTP01000004.1"/>
</dbReference>